<keyword evidence="2" id="KW-0805">Transcription regulation</keyword>
<dbReference type="PROSITE" id="PS01124">
    <property type="entry name" value="HTH_ARAC_FAMILY_2"/>
    <property type="match status" value="1"/>
</dbReference>
<evidence type="ECO:0000256" key="6">
    <source>
        <dbReference type="ARBA" id="ARBA00037345"/>
    </source>
</evidence>
<dbReference type="InterPro" id="IPR009057">
    <property type="entry name" value="Homeodomain-like_sf"/>
</dbReference>
<comment type="caution">
    <text evidence="8">The sequence shown here is derived from an EMBL/GenBank/DDBJ whole genome shotgun (WGS) entry which is preliminary data.</text>
</comment>
<dbReference type="SMART" id="SM00342">
    <property type="entry name" value="HTH_ARAC"/>
    <property type="match status" value="1"/>
</dbReference>
<evidence type="ECO:0000256" key="3">
    <source>
        <dbReference type="ARBA" id="ARBA00023125"/>
    </source>
</evidence>
<dbReference type="InterPro" id="IPR050204">
    <property type="entry name" value="AraC_XylS_family_regulators"/>
</dbReference>
<dbReference type="OrthoDB" id="110167at2"/>
<sequence>MNGRASTCYSVENTTSRDSDCLKQTRQLLTLLAETERTIHRDPDTASAYLNQAIALLAAESQSGSSQRKSRGGLARWQVTRIDEFIKDHLDHCIRTTELASLLGLSVSHFSHAFKQTMGVTPLMYVAAARVEAARQYMLCSANSLSEIALSHGFCDQSHFCRVFRRETGLSPQTWRKLHTADPHSYSALNANSSHQAVQLRSRS</sequence>
<evidence type="ECO:0000256" key="2">
    <source>
        <dbReference type="ARBA" id="ARBA00023015"/>
    </source>
</evidence>
<dbReference type="RefSeq" id="WP_149331339.1">
    <property type="nucleotide sequence ID" value="NZ_QOVF01000001.1"/>
</dbReference>
<dbReference type="Pfam" id="PF12833">
    <property type="entry name" value="HTH_18"/>
    <property type="match status" value="1"/>
</dbReference>
<comment type="function">
    <text evidence="6">Regulatory protein of the TOL plasmid xyl operons. XylS activates the xylXYZLTEGFJQKIH operon required for the degradation of toluene, m-xylene and p-xylene.</text>
</comment>
<protein>
    <submittedName>
        <fullName evidence="8">AraC family transcriptional regulator</fullName>
    </submittedName>
</protein>
<dbReference type="Gene3D" id="1.10.10.60">
    <property type="entry name" value="Homeodomain-like"/>
    <property type="match status" value="1"/>
</dbReference>
<dbReference type="EMBL" id="QOVF01000001">
    <property type="protein sequence ID" value="KAA0696371.1"/>
    <property type="molecule type" value="Genomic_DNA"/>
</dbReference>
<dbReference type="InterPro" id="IPR020449">
    <property type="entry name" value="Tscrpt_reg_AraC-type_HTH"/>
</dbReference>
<evidence type="ECO:0000256" key="4">
    <source>
        <dbReference type="ARBA" id="ARBA00023159"/>
    </source>
</evidence>
<name>A0A7V7KYR0_9GAMM</name>
<dbReference type="GO" id="GO:0003700">
    <property type="term" value="F:DNA-binding transcription factor activity"/>
    <property type="evidence" value="ECO:0007669"/>
    <property type="project" value="InterPro"/>
</dbReference>
<dbReference type="SUPFAM" id="SSF46689">
    <property type="entry name" value="Homeodomain-like"/>
    <property type="match status" value="2"/>
</dbReference>
<dbReference type="GO" id="GO:0043565">
    <property type="term" value="F:sequence-specific DNA binding"/>
    <property type="evidence" value="ECO:0007669"/>
    <property type="project" value="InterPro"/>
</dbReference>
<evidence type="ECO:0000313" key="9">
    <source>
        <dbReference type="Proteomes" id="UP000463138"/>
    </source>
</evidence>
<dbReference type="InterPro" id="IPR018060">
    <property type="entry name" value="HTH_AraC"/>
</dbReference>
<proteinExistence type="predicted"/>
<keyword evidence="4" id="KW-0010">Activator</keyword>
<dbReference type="AlphaFoldDB" id="A0A7V7KYR0"/>
<evidence type="ECO:0000256" key="5">
    <source>
        <dbReference type="ARBA" id="ARBA00023163"/>
    </source>
</evidence>
<dbReference type="InterPro" id="IPR018062">
    <property type="entry name" value="HTH_AraC-typ_CS"/>
</dbReference>
<keyword evidence="3" id="KW-0238">DNA-binding</keyword>
<keyword evidence="9" id="KW-1185">Reference proteome</keyword>
<keyword evidence="5" id="KW-0804">Transcription</keyword>
<gene>
    <name evidence="8" type="ORF">DT594_03190</name>
</gene>
<dbReference type="PANTHER" id="PTHR46796">
    <property type="entry name" value="HTH-TYPE TRANSCRIPTIONAL ACTIVATOR RHAS-RELATED"/>
    <property type="match status" value="1"/>
</dbReference>
<evidence type="ECO:0000259" key="7">
    <source>
        <dbReference type="PROSITE" id="PS01124"/>
    </source>
</evidence>
<evidence type="ECO:0000256" key="1">
    <source>
        <dbReference type="ARBA" id="ARBA00004496"/>
    </source>
</evidence>
<evidence type="ECO:0000313" key="8">
    <source>
        <dbReference type="EMBL" id="KAA0696371.1"/>
    </source>
</evidence>
<comment type="subcellular location">
    <subcellularLocation>
        <location evidence="1">Cytoplasm</location>
    </subcellularLocation>
</comment>
<accession>A0A7V7KYR0</accession>
<dbReference type="PROSITE" id="PS00041">
    <property type="entry name" value="HTH_ARAC_FAMILY_1"/>
    <property type="match status" value="1"/>
</dbReference>
<dbReference type="PRINTS" id="PR00032">
    <property type="entry name" value="HTHARAC"/>
</dbReference>
<dbReference type="GO" id="GO:0005737">
    <property type="term" value="C:cytoplasm"/>
    <property type="evidence" value="ECO:0007669"/>
    <property type="project" value="UniProtKB-SubCell"/>
</dbReference>
<dbReference type="GO" id="GO:0009893">
    <property type="term" value="P:positive regulation of metabolic process"/>
    <property type="evidence" value="ECO:0007669"/>
    <property type="project" value="UniProtKB-ARBA"/>
</dbReference>
<organism evidence="8 9">
    <name type="scientific">Halopseudomonas laoshanensis</name>
    <dbReference type="NCBI Taxonomy" id="2268758"/>
    <lineage>
        <taxon>Bacteria</taxon>
        <taxon>Pseudomonadati</taxon>
        <taxon>Pseudomonadota</taxon>
        <taxon>Gammaproteobacteria</taxon>
        <taxon>Pseudomonadales</taxon>
        <taxon>Pseudomonadaceae</taxon>
        <taxon>Halopseudomonas</taxon>
    </lineage>
</organism>
<reference evidence="8 9" key="1">
    <citation type="submission" date="2018-07" db="EMBL/GenBank/DDBJ databases">
        <title>Pseudomonas laoshanensis sp. nov., isolated from soil.</title>
        <authorList>
            <person name="Sun J."/>
            <person name="Yu L."/>
            <person name="Wang M."/>
            <person name="Zhang C."/>
        </authorList>
    </citation>
    <scope>NUCLEOTIDE SEQUENCE [LARGE SCALE GENOMIC DNA]</scope>
    <source>
        <strain evidence="8 9">Y22</strain>
    </source>
</reference>
<dbReference type="PANTHER" id="PTHR46796:SF6">
    <property type="entry name" value="ARAC SUBFAMILY"/>
    <property type="match status" value="1"/>
</dbReference>
<dbReference type="Proteomes" id="UP000463138">
    <property type="component" value="Unassembled WGS sequence"/>
</dbReference>
<feature type="domain" description="HTH araC/xylS-type" evidence="7">
    <location>
        <begin position="80"/>
        <end position="178"/>
    </location>
</feature>